<dbReference type="AlphaFoldDB" id="A0A8D8ZJC9"/>
<evidence type="ECO:0000313" key="2">
    <source>
        <dbReference type="EMBL" id="CAG6748790.1"/>
    </source>
</evidence>
<dbReference type="EMBL" id="HBUF01520573">
    <property type="protein sequence ID" value="CAG6748790.1"/>
    <property type="molecule type" value="Transcribed_RNA"/>
</dbReference>
<sequence>MYLSCSQLSLHIYHLSSLPPFQFLSIIYPSLLRYCSFSLSLFCVLLSVTALSLLCSLLCSIHSVLCLPFFYFLQNHYSFPHPTPPIPLFHNPTLLPFYLY</sequence>
<feature type="transmembrane region" description="Helical" evidence="1">
    <location>
        <begin position="39"/>
        <end position="72"/>
    </location>
</feature>
<evidence type="ECO:0000256" key="1">
    <source>
        <dbReference type="SAM" id="Phobius"/>
    </source>
</evidence>
<keyword evidence="1" id="KW-1133">Transmembrane helix</keyword>
<feature type="transmembrane region" description="Helical" evidence="1">
    <location>
        <begin position="12"/>
        <end position="32"/>
    </location>
</feature>
<organism evidence="2">
    <name type="scientific">Cacopsylla melanoneura</name>
    <dbReference type="NCBI Taxonomy" id="428564"/>
    <lineage>
        <taxon>Eukaryota</taxon>
        <taxon>Metazoa</taxon>
        <taxon>Ecdysozoa</taxon>
        <taxon>Arthropoda</taxon>
        <taxon>Hexapoda</taxon>
        <taxon>Insecta</taxon>
        <taxon>Pterygota</taxon>
        <taxon>Neoptera</taxon>
        <taxon>Paraneoptera</taxon>
        <taxon>Hemiptera</taxon>
        <taxon>Sternorrhyncha</taxon>
        <taxon>Psylloidea</taxon>
        <taxon>Psyllidae</taxon>
        <taxon>Psyllinae</taxon>
        <taxon>Cacopsylla</taxon>
    </lineage>
</organism>
<reference evidence="2" key="1">
    <citation type="submission" date="2021-05" db="EMBL/GenBank/DDBJ databases">
        <authorList>
            <person name="Alioto T."/>
            <person name="Alioto T."/>
            <person name="Gomez Garrido J."/>
        </authorList>
    </citation>
    <scope>NUCLEOTIDE SEQUENCE</scope>
</reference>
<keyword evidence="1" id="KW-0812">Transmembrane</keyword>
<proteinExistence type="predicted"/>
<accession>A0A8D8ZJC9</accession>
<protein>
    <submittedName>
        <fullName evidence="2">Uncharacterized protein</fullName>
    </submittedName>
</protein>
<name>A0A8D8ZJC9_9HEMI</name>
<keyword evidence="1" id="KW-0472">Membrane</keyword>